<dbReference type="OrthoDB" id="3827416at2"/>
<feature type="region of interest" description="Disordered" evidence="1">
    <location>
        <begin position="36"/>
        <end position="90"/>
    </location>
</feature>
<dbReference type="InterPro" id="IPR025326">
    <property type="entry name" value="DUF4232"/>
</dbReference>
<feature type="domain" description="DUF4232" evidence="2">
    <location>
        <begin position="85"/>
        <end position="216"/>
    </location>
</feature>
<evidence type="ECO:0000259" key="2">
    <source>
        <dbReference type="Pfam" id="PF14016"/>
    </source>
</evidence>
<dbReference type="AlphaFoldDB" id="A0A2P8Q9Z5"/>
<evidence type="ECO:0000313" key="4">
    <source>
        <dbReference type="Proteomes" id="UP000240429"/>
    </source>
</evidence>
<organism evidence="3 4">
    <name type="scientific">Streptomyces dioscori</name>
    <dbReference type="NCBI Taxonomy" id="2109333"/>
    <lineage>
        <taxon>Bacteria</taxon>
        <taxon>Bacillati</taxon>
        <taxon>Actinomycetota</taxon>
        <taxon>Actinomycetes</taxon>
        <taxon>Kitasatosporales</taxon>
        <taxon>Streptomycetaceae</taxon>
        <taxon>Streptomyces</taxon>
        <taxon>Streptomyces aurantiacus group</taxon>
    </lineage>
</organism>
<dbReference type="Pfam" id="PF14016">
    <property type="entry name" value="DUF4232"/>
    <property type="match status" value="1"/>
</dbReference>
<gene>
    <name evidence="3" type="ORF">C6Y14_12985</name>
</gene>
<reference evidence="3 4" key="1">
    <citation type="submission" date="2018-03" db="EMBL/GenBank/DDBJ databases">
        <title>Streptomyces dioscori sp. nov., a novel endophytic actinobacterium isolated from bulbil of Dioscorea bulbifera L.</title>
        <authorList>
            <person name="Zhikuan W."/>
        </authorList>
    </citation>
    <scope>NUCLEOTIDE SEQUENCE [LARGE SCALE GENOMIC DNA]</scope>
    <source>
        <strain evidence="3 4">A217</strain>
    </source>
</reference>
<evidence type="ECO:0000256" key="1">
    <source>
        <dbReference type="SAM" id="MobiDB-lite"/>
    </source>
</evidence>
<protein>
    <submittedName>
        <fullName evidence="3">DUF4232 domain-containing protein</fullName>
    </submittedName>
</protein>
<dbReference type="RefSeq" id="WP_107016753.1">
    <property type="nucleotide sequence ID" value="NZ_KZ679041.1"/>
</dbReference>
<keyword evidence="4" id="KW-1185">Reference proteome</keyword>
<dbReference type="EMBL" id="PYBJ01000007">
    <property type="protein sequence ID" value="PSM43072.1"/>
    <property type="molecule type" value="Genomic_DNA"/>
</dbReference>
<evidence type="ECO:0000313" key="3">
    <source>
        <dbReference type="EMBL" id="PSM43072.1"/>
    </source>
</evidence>
<proteinExistence type="predicted"/>
<dbReference type="PROSITE" id="PS51257">
    <property type="entry name" value="PROKAR_LIPOPROTEIN"/>
    <property type="match status" value="1"/>
</dbReference>
<sequence>MIATRPRPRPFRSAALVCLLVLTPVLGASGCGLSAELDRESNPERTPAPTPSVAVVPPSPTPAPVTSAPSPAPPPAVPGQQAEGCPKSGLRFAADQGDAAMGLRAMGLDVTNCGGKPYKLNGYPAVTVLDGSGDPFPGVKTVQGTDQVSMAPEDPGPRPITLAPGESAHAALYWRMNNTSGVYLRVAPEKGDDTVTVRPPYPLDIGPENVLGTTAWQPSQAR</sequence>
<comment type="caution">
    <text evidence="3">The sequence shown here is derived from an EMBL/GenBank/DDBJ whole genome shotgun (WGS) entry which is preliminary data.</text>
</comment>
<dbReference type="Proteomes" id="UP000240429">
    <property type="component" value="Unassembled WGS sequence"/>
</dbReference>
<name>A0A2P8Q9Z5_9ACTN</name>
<accession>A0A2P8Q9Z5</accession>